<evidence type="ECO:0000313" key="2">
    <source>
        <dbReference type="EMBL" id="KAK9165722.1"/>
    </source>
</evidence>
<dbReference type="Pfam" id="PF01633">
    <property type="entry name" value="Choline_kinase"/>
    <property type="match status" value="1"/>
</dbReference>
<comment type="similarity">
    <text evidence="1">Belongs to the choline/ethanolamine kinase family.</text>
</comment>
<protein>
    <recommendedName>
        <fullName evidence="4">Choline kinase</fullName>
    </recommendedName>
</protein>
<evidence type="ECO:0000256" key="1">
    <source>
        <dbReference type="ARBA" id="ARBA00038211"/>
    </source>
</evidence>
<dbReference type="GO" id="GO:0004305">
    <property type="term" value="F:ethanolamine kinase activity"/>
    <property type="evidence" value="ECO:0007669"/>
    <property type="project" value="TreeGrafter"/>
</dbReference>
<comment type="caution">
    <text evidence="2">The sequence shown here is derived from an EMBL/GenBank/DDBJ whole genome shotgun (WGS) entry which is preliminary data.</text>
</comment>
<dbReference type="InterPro" id="IPR011009">
    <property type="entry name" value="Kinase-like_dom_sf"/>
</dbReference>
<organism evidence="2 3">
    <name type="scientific">Stephania cephalantha</name>
    <dbReference type="NCBI Taxonomy" id="152367"/>
    <lineage>
        <taxon>Eukaryota</taxon>
        <taxon>Viridiplantae</taxon>
        <taxon>Streptophyta</taxon>
        <taxon>Embryophyta</taxon>
        <taxon>Tracheophyta</taxon>
        <taxon>Spermatophyta</taxon>
        <taxon>Magnoliopsida</taxon>
        <taxon>Ranunculales</taxon>
        <taxon>Menispermaceae</taxon>
        <taxon>Menispermoideae</taxon>
        <taxon>Cissampelideae</taxon>
        <taxon>Stephania</taxon>
    </lineage>
</organism>
<dbReference type="Gene3D" id="3.30.200.20">
    <property type="entry name" value="Phosphorylase Kinase, domain 1"/>
    <property type="match status" value="1"/>
</dbReference>
<proteinExistence type="inferred from homology"/>
<sequence length="337" mass="38903">MAIKDRIPAEAKEMLSALGSKWEDVIDPKAFQVKPLSGAMTNEVFQINWPTDNGKVCRKVLVRIYGGGVELFFDRESEILTFQYMSRHELGPRLLGQFKTGRIEEFIHARTLSASDLRDPEVSALIARKLKEFHSLDMDGPRTEVLWNRLRDWLGTAKDYCSPEEAEEFFLDSLEDELSMLEKELSKCGRTIGFCHNDLQYGNIMIEDETRSITLIDYEYASYNPVAYDLANHFCEMVADYHSATPHVLDFNKFPGLEERQRFVEAYLSSSGYKPSDEEVLQLVEEAEKYTVASHLYWGLWGIISKHVNGINFEFMDYARQRLTQYRLRKAKLLGSS</sequence>
<reference evidence="2 3" key="1">
    <citation type="submission" date="2024-01" db="EMBL/GenBank/DDBJ databases">
        <title>Genome assemblies of Stephania.</title>
        <authorList>
            <person name="Yang L."/>
        </authorList>
    </citation>
    <scope>NUCLEOTIDE SEQUENCE [LARGE SCALE GENOMIC DNA]</scope>
    <source>
        <strain evidence="2">JXDWG</strain>
        <tissue evidence="2">Leaf</tissue>
    </source>
</reference>
<dbReference type="CDD" id="cd05157">
    <property type="entry name" value="ETNK_euk"/>
    <property type="match status" value="1"/>
</dbReference>
<evidence type="ECO:0008006" key="4">
    <source>
        <dbReference type="Google" id="ProtNLM"/>
    </source>
</evidence>
<keyword evidence="3" id="KW-1185">Reference proteome</keyword>
<name>A0AAP0L8H5_9MAGN</name>
<dbReference type="EMBL" id="JBBNAG010000001">
    <property type="protein sequence ID" value="KAK9165722.1"/>
    <property type="molecule type" value="Genomic_DNA"/>
</dbReference>
<dbReference type="PANTHER" id="PTHR22603">
    <property type="entry name" value="CHOLINE/ETHANOALAMINE KINASE"/>
    <property type="match status" value="1"/>
</dbReference>
<accession>A0AAP0L8H5</accession>
<dbReference type="PANTHER" id="PTHR22603:SF81">
    <property type="entry name" value="CHOLINE KINASE 2-RELATED"/>
    <property type="match status" value="1"/>
</dbReference>
<dbReference type="AlphaFoldDB" id="A0AAP0L8H5"/>
<dbReference type="GO" id="GO:0004103">
    <property type="term" value="F:choline kinase activity"/>
    <property type="evidence" value="ECO:0007669"/>
    <property type="project" value="TreeGrafter"/>
</dbReference>
<evidence type="ECO:0000313" key="3">
    <source>
        <dbReference type="Proteomes" id="UP001419268"/>
    </source>
</evidence>
<dbReference type="GO" id="GO:0006646">
    <property type="term" value="P:phosphatidylethanolamine biosynthetic process"/>
    <property type="evidence" value="ECO:0007669"/>
    <property type="project" value="TreeGrafter"/>
</dbReference>
<dbReference type="GO" id="GO:0005737">
    <property type="term" value="C:cytoplasm"/>
    <property type="evidence" value="ECO:0007669"/>
    <property type="project" value="TreeGrafter"/>
</dbReference>
<gene>
    <name evidence="2" type="ORF">Scep_000913</name>
</gene>
<dbReference type="Proteomes" id="UP001419268">
    <property type="component" value="Unassembled WGS sequence"/>
</dbReference>
<dbReference type="SUPFAM" id="SSF56112">
    <property type="entry name" value="Protein kinase-like (PK-like)"/>
    <property type="match status" value="1"/>
</dbReference>
<dbReference type="Gene3D" id="3.90.1200.10">
    <property type="match status" value="1"/>
</dbReference>